<dbReference type="GO" id="GO:0008360">
    <property type="term" value="P:regulation of cell shape"/>
    <property type="evidence" value="ECO:0007669"/>
    <property type="project" value="UniProtKB-KW"/>
</dbReference>
<feature type="active site" description="Proton acceptor" evidence="7">
    <location>
        <position position="75"/>
    </location>
</feature>
<dbReference type="Gene3D" id="3.40.710.10">
    <property type="entry name" value="DD-peptidase/beta-lactamase superfamily"/>
    <property type="match status" value="1"/>
</dbReference>
<dbReference type="PROSITE" id="PS51724">
    <property type="entry name" value="SPOR"/>
    <property type="match status" value="1"/>
</dbReference>
<dbReference type="PRINTS" id="PR00725">
    <property type="entry name" value="DADACBPTASE1"/>
</dbReference>
<accession>A0A366EAF5</accession>
<dbReference type="InterPro" id="IPR001967">
    <property type="entry name" value="Peptidase_S11_N"/>
</dbReference>
<dbReference type="GO" id="GO:0071555">
    <property type="term" value="P:cell wall organization"/>
    <property type="evidence" value="ECO:0007669"/>
    <property type="project" value="UniProtKB-KW"/>
</dbReference>
<evidence type="ECO:0000313" key="12">
    <source>
        <dbReference type="Proteomes" id="UP000252893"/>
    </source>
</evidence>
<keyword evidence="5" id="KW-0573">Peptidoglycan synthesis</keyword>
<dbReference type="InterPro" id="IPR036680">
    <property type="entry name" value="SPOR-like_sf"/>
</dbReference>
<dbReference type="InterPro" id="IPR018044">
    <property type="entry name" value="Peptidase_S11"/>
</dbReference>
<dbReference type="PANTHER" id="PTHR21581:SF6">
    <property type="entry name" value="TRAFFICKING PROTEIN PARTICLE COMPLEX SUBUNIT 12"/>
    <property type="match status" value="1"/>
</dbReference>
<dbReference type="Proteomes" id="UP000252893">
    <property type="component" value="Unassembled WGS sequence"/>
</dbReference>
<protein>
    <submittedName>
        <fullName evidence="11">D-alanyl-D-alanine carboxypeptidase</fullName>
    </submittedName>
</protein>
<dbReference type="EMBL" id="QNRH01000001">
    <property type="protein sequence ID" value="RBO99055.1"/>
    <property type="molecule type" value="Genomic_DNA"/>
</dbReference>
<keyword evidence="11" id="KW-0645">Protease</keyword>
<feature type="active site" evidence="7">
    <location>
        <position position="132"/>
    </location>
</feature>
<evidence type="ECO:0000256" key="7">
    <source>
        <dbReference type="PIRSR" id="PIRSR618044-1"/>
    </source>
</evidence>
<evidence type="ECO:0000256" key="3">
    <source>
        <dbReference type="ARBA" id="ARBA00022801"/>
    </source>
</evidence>
<feature type="domain" description="SPOR" evidence="10">
    <location>
        <begin position="447"/>
        <end position="531"/>
    </location>
</feature>
<evidence type="ECO:0000256" key="9">
    <source>
        <dbReference type="RuleBase" id="RU004016"/>
    </source>
</evidence>
<evidence type="ECO:0000256" key="8">
    <source>
        <dbReference type="PIRSR" id="PIRSR618044-2"/>
    </source>
</evidence>
<dbReference type="PANTHER" id="PTHR21581">
    <property type="entry name" value="D-ALANYL-D-ALANINE CARBOXYPEPTIDASE"/>
    <property type="match status" value="1"/>
</dbReference>
<comment type="caution">
    <text evidence="11">The sequence shown here is derived from an EMBL/GenBank/DDBJ whole genome shotgun (WGS) entry which is preliminary data.</text>
</comment>
<gene>
    <name evidence="11" type="ORF">DFR47_101664</name>
</gene>
<dbReference type="SUPFAM" id="SSF56601">
    <property type="entry name" value="beta-lactamase/transpeptidase-like"/>
    <property type="match status" value="1"/>
</dbReference>
<dbReference type="AlphaFoldDB" id="A0A366EAF5"/>
<keyword evidence="12" id="KW-1185">Reference proteome</keyword>
<keyword evidence="3" id="KW-0378">Hydrolase</keyword>
<evidence type="ECO:0000259" key="10">
    <source>
        <dbReference type="PROSITE" id="PS51724"/>
    </source>
</evidence>
<dbReference type="Pfam" id="PF00768">
    <property type="entry name" value="Peptidase_S11"/>
    <property type="match status" value="1"/>
</dbReference>
<keyword evidence="2" id="KW-0732">Signal</keyword>
<sequence>MYHAFRHAASGIKIAARSLLAVTMVGAVSLTIVTDSAQAAKNPSRHAAIVIDANTGKTLFAESADAKRFPASLTKMMTLYMVFEAMQAGRINKNTKIPFSKYAASRPPTKIGVAAGQTITVEDAIMALITRSANDAAAALGEYLGGSEPRFAQMMTAKARRLGMRSTTFRNASGLPNPNQQTTARDMAILGIALRQHYPQYYGYFGRSSFQFRGKTINGHNRLLGRIEGVDGIKTGYVNASGYNLVTSVNRDGRRIVAVVMGGNTGASRDATMTRLIQAHLEKATPSRRGNDALLMARNDAPAAPAVAATPSPLPRAVPIPAERADQQPVLVADASGSTGSAQDAISAVISRQPPIPAQQPEMLALASPTQRPAASTSSQLVAIPTPKASIPNVDPVTTASANTAAARMGLAPKPVAAVRNEPIAVPQENVRQPQPAQTTVAMAAANDVAGAWAIQIGSLPSENQAQEMLNKAAQQAGSTLRATSPMTETFNKGNNTFYRARFVGFETKTAAWDACDALKKKKFSCYAIAR</sequence>
<comment type="similarity">
    <text evidence="1 9">Belongs to the peptidase S11 family.</text>
</comment>
<feature type="binding site" evidence="8">
    <location>
        <position position="234"/>
    </location>
    <ligand>
        <name>substrate</name>
    </ligand>
</feature>
<proteinExistence type="inferred from homology"/>
<evidence type="ECO:0000256" key="1">
    <source>
        <dbReference type="ARBA" id="ARBA00007164"/>
    </source>
</evidence>
<evidence type="ECO:0000256" key="2">
    <source>
        <dbReference type="ARBA" id="ARBA00022729"/>
    </source>
</evidence>
<evidence type="ECO:0000256" key="6">
    <source>
        <dbReference type="ARBA" id="ARBA00023316"/>
    </source>
</evidence>
<name>A0A366EAF5_9HYPH</name>
<reference evidence="11 12" key="1">
    <citation type="submission" date="2018-06" db="EMBL/GenBank/DDBJ databases">
        <title>Genomic Encyclopedia of Type Strains, Phase IV (KMG-IV): sequencing the most valuable type-strain genomes for metagenomic binning, comparative biology and taxonomic classification.</title>
        <authorList>
            <person name="Goeker M."/>
        </authorList>
    </citation>
    <scope>NUCLEOTIDE SEQUENCE [LARGE SCALE GENOMIC DNA]</scope>
    <source>
        <strain evidence="11 12">DSM 25619</strain>
    </source>
</reference>
<dbReference type="Gene3D" id="3.30.70.1070">
    <property type="entry name" value="Sporulation related repeat"/>
    <property type="match status" value="1"/>
</dbReference>
<evidence type="ECO:0000256" key="4">
    <source>
        <dbReference type="ARBA" id="ARBA00022960"/>
    </source>
</evidence>
<dbReference type="InterPro" id="IPR012338">
    <property type="entry name" value="Beta-lactam/transpept-like"/>
</dbReference>
<evidence type="ECO:0000256" key="5">
    <source>
        <dbReference type="ARBA" id="ARBA00022984"/>
    </source>
</evidence>
<keyword evidence="4" id="KW-0133">Cell shape</keyword>
<organism evidence="11 12">
    <name type="scientific">Pseudochrobactrum asaccharolyticum</name>
    <dbReference type="NCBI Taxonomy" id="354351"/>
    <lineage>
        <taxon>Bacteria</taxon>
        <taxon>Pseudomonadati</taxon>
        <taxon>Pseudomonadota</taxon>
        <taxon>Alphaproteobacteria</taxon>
        <taxon>Hyphomicrobiales</taxon>
        <taxon>Brucellaceae</taxon>
        <taxon>Pseudochrobactrum</taxon>
    </lineage>
</organism>
<dbReference type="GO" id="GO:0006508">
    <property type="term" value="P:proteolysis"/>
    <property type="evidence" value="ECO:0007669"/>
    <property type="project" value="InterPro"/>
</dbReference>
<feature type="active site" description="Acyl-ester intermediate" evidence="7">
    <location>
        <position position="72"/>
    </location>
</feature>
<dbReference type="SUPFAM" id="SSF110997">
    <property type="entry name" value="Sporulation related repeat"/>
    <property type="match status" value="1"/>
</dbReference>
<keyword evidence="11" id="KW-0121">Carboxypeptidase</keyword>
<dbReference type="Pfam" id="PF05036">
    <property type="entry name" value="SPOR"/>
    <property type="match status" value="1"/>
</dbReference>
<keyword evidence="6" id="KW-0961">Cell wall biogenesis/degradation</keyword>
<dbReference type="InterPro" id="IPR007730">
    <property type="entry name" value="SPOR-like_dom"/>
</dbReference>
<dbReference type="GO" id="GO:0042834">
    <property type="term" value="F:peptidoglycan binding"/>
    <property type="evidence" value="ECO:0007669"/>
    <property type="project" value="InterPro"/>
</dbReference>
<dbReference type="GO" id="GO:0009002">
    <property type="term" value="F:serine-type D-Ala-D-Ala carboxypeptidase activity"/>
    <property type="evidence" value="ECO:0007669"/>
    <property type="project" value="InterPro"/>
</dbReference>
<evidence type="ECO:0000313" key="11">
    <source>
        <dbReference type="EMBL" id="RBO99055.1"/>
    </source>
</evidence>
<dbReference type="RefSeq" id="WP_374788387.1">
    <property type="nucleotide sequence ID" value="NZ_JBHEEG010000005.1"/>
</dbReference>
<dbReference type="GO" id="GO:0009252">
    <property type="term" value="P:peptidoglycan biosynthetic process"/>
    <property type="evidence" value="ECO:0007669"/>
    <property type="project" value="UniProtKB-KW"/>
</dbReference>